<keyword evidence="1" id="KW-0304">Gas vesicle</keyword>
<evidence type="ECO:0000256" key="1">
    <source>
        <dbReference type="ARBA" id="ARBA00022987"/>
    </source>
</evidence>
<name>A0A6H1TYY0_9CYAN</name>
<feature type="compositionally biased region" description="Low complexity" evidence="5">
    <location>
        <begin position="101"/>
        <end position="116"/>
    </location>
</feature>
<dbReference type="RefSeq" id="WP_168569946.1">
    <property type="nucleotide sequence ID" value="NZ_CP051167.1"/>
</dbReference>
<comment type="subcellular location">
    <subcellularLocation>
        <location evidence="2">Gas vesicle</location>
    </subcellularLocation>
</comment>
<accession>A0A6H1TYY0</accession>
<proteinExistence type="inferred from homology"/>
<evidence type="ECO:0000313" key="7">
    <source>
        <dbReference type="Proteomes" id="UP000500857"/>
    </source>
</evidence>
<dbReference type="KEGG" id="oxy:HCG48_15395"/>
<dbReference type="NCBIfam" id="TIGR02641">
    <property type="entry name" value="gvpC_cyan_rpt"/>
    <property type="match status" value="1"/>
</dbReference>
<organism evidence="6 7">
    <name type="scientific">Oxynema aestuarii AP17</name>
    <dbReference type="NCBI Taxonomy" id="2064643"/>
    <lineage>
        <taxon>Bacteria</taxon>
        <taxon>Bacillati</taxon>
        <taxon>Cyanobacteriota</taxon>
        <taxon>Cyanophyceae</taxon>
        <taxon>Oscillatoriophycideae</taxon>
        <taxon>Oscillatoriales</taxon>
        <taxon>Oscillatoriaceae</taxon>
        <taxon>Oxynema</taxon>
        <taxon>Oxynema aestuarii</taxon>
    </lineage>
</organism>
<feature type="region of interest" description="Disordered" evidence="5">
    <location>
        <begin position="93"/>
        <end position="116"/>
    </location>
</feature>
<evidence type="ECO:0000256" key="5">
    <source>
        <dbReference type="SAM" id="MobiDB-lite"/>
    </source>
</evidence>
<evidence type="ECO:0000313" key="6">
    <source>
        <dbReference type="EMBL" id="QIZ71794.1"/>
    </source>
</evidence>
<evidence type="ECO:0000256" key="2">
    <source>
        <dbReference type="ARBA" id="ARBA00035108"/>
    </source>
</evidence>
<protein>
    <recommendedName>
        <fullName evidence="4">Gas vesicle protein C</fullName>
    </recommendedName>
</protein>
<evidence type="ECO:0000256" key="3">
    <source>
        <dbReference type="ARBA" id="ARBA00035635"/>
    </source>
</evidence>
<keyword evidence="7" id="KW-1185">Reference proteome</keyword>
<dbReference type="GO" id="GO:0031411">
    <property type="term" value="C:gas vesicle"/>
    <property type="evidence" value="ECO:0007669"/>
    <property type="project" value="UniProtKB-SubCell"/>
</dbReference>
<dbReference type="GO" id="GO:0031412">
    <property type="term" value="P:gas vesicle organization"/>
    <property type="evidence" value="ECO:0007669"/>
    <property type="project" value="InterPro"/>
</dbReference>
<dbReference type="EMBL" id="CP051167">
    <property type="protein sequence ID" value="QIZ71794.1"/>
    <property type="molecule type" value="Genomic_DNA"/>
</dbReference>
<dbReference type="AlphaFoldDB" id="A0A6H1TYY0"/>
<sequence>MSLREEWYAARERRQEEVQLRQQQVADELSELTAQRLAMGASLRQSLSEFHGNLQTEVATFLEETRSRQQEIWIEERDRRRAYVIDLKDYVWGSSAPPAPKATARPPAIAKPTPKR</sequence>
<dbReference type="InterPro" id="IPR002003">
    <property type="entry name" value="Gas-vesicle_GvpC"/>
</dbReference>
<comment type="similarity">
    <text evidence="3">Belongs to the gas vesicle GvpC family.</text>
</comment>
<gene>
    <name evidence="6" type="primary">gvpC</name>
    <name evidence="6" type="ORF">HCG48_15395</name>
</gene>
<dbReference type="Proteomes" id="UP000500857">
    <property type="component" value="Chromosome"/>
</dbReference>
<reference evidence="6 7" key="1">
    <citation type="submission" date="2020-04" db="EMBL/GenBank/DDBJ databases">
        <authorList>
            <person name="Basu S."/>
            <person name="Maruthanayagam V."/>
            <person name="Chakraborty S."/>
            <person name="Pramanik A."/>
            <person name="Mukherjee J."/>
            <person name="Brink B."/>
        </authorList>
    </citation>
    <scope>NUCLEOTIDE SEQUENCE [LARGE SCALE GENOMIC DNA]</scope>
    <source>
        <strain evidence="6 7">AP17</strain>
    </source>
</reference>
<evidence type="ECO:0000256" key="4">
    <source>
        <dbReference type="ARBA" id="ARBA00035699"/>
    </source>
</evidence>